<reference evidence="5" key="2">
    <citation type="submission" date="2024-04" db="EMBL/GenBank/DDBJ databases">
        <authorList>
            <person name="Chen Y."/>
            <person name="Shah S."/>
            <person name="Dougan E. K."/>
            <person name="Thang M."/>
            <person name="Chan C."/>
        </authorList>
    </citation>
    <scope>NUCLEOTIDE SEQUENCE [LARGE SCALE GENOMIC DNA]</scope>
</reference>
<evidence type="ECO:0000313" key="7">
    <source>
        <dbReference type="Proteomes" id="UP001152797"/>
    </source>
</evidence>
<evidence type="ECO:0000313" key="4">
    <source>
        <dbReference type="EMBL" id="CAI4004731.1"/>
    </source>
</evidence>
<dbReference type="OrthoDB" id="66881at2759"/>
<feature type="region of interest" description="Disordered" evidence="3">
    <location>
        <begin position="201"/>
        <end position="229"/>
    </location>
</feature>
<dbReference type="InterPro" id="IPR050982">
    <property type="entry name" value="Auxin_biosynth/cation_transpt"/>
</dbReference>
<sequence length="946" mass="107735">MAEKMFQKPKVYDPTMAGRVPQVNSKMQQMMDLGFDDIENTIGYQPEMEEKCVQLSEQLDVAQQKVAELQEELEKVKAEDTLTKQKLQSFQQVNRSQSALVRGELQKTRRKLAHMQSVAQRLRDQAAWFQSKAPNLSLPGQLQSMPTEEDAAEDHAELVQLHERWEKDVAQLAAELAGKPFTGEDPKRTELEQLVKKQKKELDQLKGGGQERSLESEESQSGSEDVVSLRKTTWGSPDTVIVRQFRHAAFALASSDLAECYCIIGAGPAGIQLGHFLYHAGRDYIIFERNSHAGSFFEKFPRHRKLISLNKRSVRDGRGHDFAFRHDWNSLIDMRENRTLPVTKRSKELFPAADVLVDYLRDFAAEQSDFIRYNSKVKQVSREQLEQGQVFTIRLETAETFRCREVILAHGLTVPRQGHSMIDGVDLVDSYEDMPATGESFEGKSVMILGMGNAALETAQELQKYTSEVHLLARPRALPEGGEGVRFAYQTHYVGDIRAGRTTILDTYLLKSLDVFDFDALRDHRVVILPCKGNRRCIWVATDDTCNDERCRQRFYSKEQNMSLMLFMGRIASHHEPRVRETLERLAPDEEGHGWVLEVGEDTEPAVESYFATSAVPETIDESIFDGSFTWVLVNSNLLRRNPELMDAMADFRMKYAAKHTRFPVDHVIRCFGWTMDTSFLDSSTKPDMVEHGKYPNISNTFEVVGKPGLYVAGTIGHSLDFRKSAGGFIHGFRYTARTLFRLLEEKNFGVPWPQTAIRLQRVQDLLTSPVHDSVPWLCDPSKAGSRAAGASDLAQRLLDRINEASGPYQMFEFLGDMVLFEQNQTTKAWMARYLPEVPLKHFHQRYASTARLTWVFRYNEHFHGPAVLSTARVGATEAHRAHNSNFLHPYLAFFRANASKPAREHWLPEDVHTQWHADEVTMPLRNFVALTVNDVIDGKQADEAI</sequence>
<evidence type="ECO:0000313" key="6">
    <source>
        <dbReference type="EMBL" id="CAL4792043.1"/>
    </source>
</evidence>
<dbReference type="Pfam" id="PF13738">
    <property type="entry name" value="Pyr_redox_3"/>
    <property type="match status" value="1"/>
</dbReference>
<reference evidence="4" key="1">
    <citation type="submission" date="2022-10" db="EMBL/GenBank/DDBJ databases">
        <authorList>
            <person name="Chen Y."/>
            <person name="Dougan E. K."/>
            <person name="Chan C."/>
            <person name="Rhodes N."/>
            <person name="Thang M."/>
        </authorList>
    </citation>
    <scope>NUCLEOTIDE SEQUENCE</scope>
</reference>
<dbReference type="Proteomes" id="UP001152797">
    <property type="component" value="Unassembled WGS sequence"/>
</dbReference>
<accession>A0A9P1D7Y4</accession>
<dbReference type="SUPFAM" id="SSF51905">
    <property type="entry name" value="FAD/NAD(P)-binding domain"/>
    <property type="match status" value="1"/>
</dbReference>
<evidence type="ECO:0000256" key="2">
    <source>
        <dbReference type="SAM" id="Coils"/>
    </source>
</evidence>
<name>A0A9P1D7Y4_9DINO</name>
<keyword evidence="1" id="KW-0560">Oxidoreductase</keyword>
<organism evidence="4">
    <name type="scientific">Cladocopium goreaui</name>
    <dbReference type="NCBI Taxonomy" id="2562237"/>
    <lineage>
        <taxon>Eukaryota</taxon>
        <taxon>Sar</taxon>
        <taxon>Alveolata</taxon>
        <taxon>Dinophyceae</taxon>
        <taxon>Suessiales</taxon>
        <taxon>Symbiodiniaceae</taxon>
        <taxon>Cladocopium</taxon>
    </lineage>
</organism>
<keyword evidence="2" id="KW-0175">Coiled coil</keyword>
<protein>
    <submittedName>
        <fullName evidence="6">FAD-dependent oxidoreductase domain-containing protein 2</fullName>
    </submittedName>
</protein>
<dbReference type="GO" id="GO:0004497">
    <property type="term" value="F:monooxygenase activity"/>
    <property type="evidence" value="ECO:0007669"/>
    <property type="project" value="TreeGrafter"/>
</dbReference>
<dbReference type="AlphaFoldDB" id="A0A9P1D7Y4"/>
<dbReference type="InterPro" id="IPR036188">
    <property type="entry name" value="FAD/NAD-bd_sf"/>
</dbReference>
<dbReference type="EMBL" id="CAMXCT020003481">
    <property type="protein sequence ID" value="CAL1158106.1"/>
    <property type="molecule type" value="Genomic_DNA"/>
</dbReference>
<dbReference type="GO" id="GO:0050660">
    <property type="term" value="F:flavin adenine dinucleotide binding"/>
    <property type="evidence" value="ECO:0007669"/>
    <property type="project" value="TreeGrafter"/>
</dbReference>
<evidence type="ECO:0000313" key="5">
    <source>
        <dbReference type="EMBL" id="CAL1158106.1"/>
    </source>
</evidence>
<dbReference type="GO" id="GO:0005788">
    <property type="term" value="C:endoplasmic reticulum lumen"/>
    <property type="evidence" value="ECO:0007669"/>
    <property type="project" value="TreeGrafter"/>
</dbReference>
<evidence type="ECO:0000256" key="3">
    <source>
        <dbReference type="SAM" id="MobiDB-lite"/>
    </source>
</evidence>
<dbReference type="EMBL" id="CAMXCT010003481">
    <property type="protein sequence ID" value="CAI4004731.1"/>
    <property type="molecule type" value="Genomic_DNA"/>
</dbReference>
<evidence type="ECO:0000256" key="1">
    <source>
        <dbReference type="ARBA" id="ARBA00023002"/>
    </source>
</evidence>
<dbReference type="PANTHER" id="PTHR43539">
    <property type="entry name" value="FLAVIN-BINDING MONOOXYGENASE-LIKE PROTEIN (AFU_ORTHOLOGUE AFUA_4G09220)"/>
    <property type="match status" value="1"/>
</dbReference>
<dbReference type="Gene3D" id="3.50.50.60">
    <property type="entry name" value="FAD/NAD(P)-binding domain"/>
    <property type="match status" value="2"/>
</dbReference>
<dbReference type="GO" id="GO:0036503">
    <property type="term" value="P:ERAD pathway"/>
    <property type="evidence" value="ECO:0007669"/>
    <property type="project" value="TreeGrafter"/>
</dbReference>
<proteinExistence type="predicted"/>
<dbReference type="EMBL" id="CAMXCT030003481">
    <property type="protein sequence ID" value="CAL4792043.1"/>
    <property type="molecule type" value="Genomic_DNA"/>
</dbReference>
<feature type="coiled-coil region" evidence="2">
    <location>
        <begin position="45"/>
        <end position="125"/>
    </location>
</feature>
<gene>
    <name evidence="4" type="ORF">C1SCF055_LOCUS30504</name>
</gene>
<keyword evidence="7" id="KW-1185">Reference proteome</keyword>
<dbReference type="PANTHER" id="PTHR43539:SF23">
    <property type="entry name" value="FAD-DEPENDENT OXIDOREDUCTASE DOMAIN-CONTAINING PROTEIN 2"/>
    <property type="match status" value="1"/>
</dbReference>
<comment type="caution">
    <text evidence="4">The sequence shown here is derived from an EMBL/GenBank/DDBJ whole genome shotgun (WGS) entry which is preliminary data.</text>
</comment>